<sequence length="184" mass="20832">MSRADLWNKRYLNKTDTAPVLPAELQRQLDSLVPGHTLDLACGDGAAALYLASAGHQLMAVDFAEAGLRRLQQFAADLRVTVESQRCDLNNPDELRGLERFDNIVIVRYLPERTLLDTLPDLMKPGAHLLITTFNQEHHLQSGFPLRFCLQPQQLIDQLPRLTLVCYDNGLLKRSVFDSYLFTL</sequence>
<keyword evidence="3" id="KW-1185">Reference proteome</keyword>
<evidence type="ECO:0000259" key="1">
    <source>
        <dbReference type="Pfam" id="PF03848"/>
    </source>
</evidence>
<dbReference type="Proteomes" id="UP000760472">
    <property type="component" value="Unassembled WGS sequence"/>
</dbReference>
<dbReference type="InterPro" id="IPR015985">
    <property type="entry name" value="TehB-like_dom"/>
</dbReference>
<feature type="domain" description="Tellurite resistance methyltransferase TehB-like" evidence="1">
    <location>
        <begin position="21"/>
        <end position="167"/>
    </location>
</feature>
<accession>A0ABS2W8H1</accession>
<dbReference type="InterPro" id="IPR029063">
    <property type="entry name" value="SAM-dependent_MTases_sf"/>
</dbReference>
<dbReference type="EMBL" id="JAFFZP010000015">
    <property type="protein sequence ID" value="MBN0987891.1"/>
    <property type="molecule type" value="Genomic_DNA"/>
</dbReference>
<keyword evidence="2" id="KW-0808">Transferase</keyword>
<dbReference type="GO" id="GO:0032259">
    <property type="term" value="P:methylation"/>
    <property type="evidence" value="ECO:0007669"/>
    <property type="project" value="UniProtKB-KW"/>
</dbReference>
<protein>
    <submittedName>
        <fullName evidence="2">Methyltransferase domain-containing protein</fullName>
    </submittedName>
</protein>
<name>A0ABS2W8H1_9GAMM</name>
<organism evidence="2 3">
    <name type="scientific">Amphritea pacifica</name>
    <dbReference type="NCBI Taxonomy" id="2811233"/>
    <lineage>
        <taxon>Bacteria</taxon>
        <taxon>Pseudomonadati</taxon>
        <taxon>Pseudomonadota</taxon>
        <taxon>Gammaproteobacteria</taxon>
        <taxon>Oceanospirillales</taxon>
        <taxon>Oceanospirillaceae</taxon>
        <taxon>Amphritea</taxon>
    </lineage>
</organism>
<dbReference type="Pfam" id="PF03848">
    <property type="entry name" value="TehB"/>
    <property type="match status" value="1"/>
</dbReference>
<dbReference type="GO" id="GO:0008168">
    <property type="term" value="F:methyltransferase activity"/>
    <property type="evidence" value="ECO:0007669"/>
    <property type="project" value="UniProtKB-KW"/>
</dbReference>
<gene>
    <name evidence="2" type="ORF">JW498_10980</name>
</gene>
<evidence type="ECO:0000313" key="2">
    <source>
        <dbReference type="EMBL" id="MBN0987891.1"/>
    </source>
</evidence>
<comment type="caution">
    <text evidence="2">The sequence shown here is derived from an EMBL/GenBank/DDBJ whole genome shotgun (WGS) entry which is preliminary data.</text>
</comment>
<keyword evidence="2" id="KW-0489">Methyltransferase</keyword>
<dbReference type="SUPFAM" id="SSF53335">
    <property type="entry name" value="S-adenosyl-L-methionine-dependent methyltransferases"/>
    <property type="match status" value="1"/>
</dbReference>
<reference evidence="2 3" key="1">
    <citation type="submission" date="2021-02" db="EMBL/GenBank/DDBJ databases">
        <title>A novel species of genus Amphritea isolated from a fishpond in China.</title>
        <authorList>
            <person name="Lu H."/>
        </authorList>
    </citation>
    <scope>NUCLEOTIDE SEQUENCE [LARGE SCALE GENOMIC DNA]</scope>
    <source>
        <strain evidence="2 3">RP18W</strain>
    </source>
</reference>
<dbReference type="RefSeq" id="WP_205209105.1">
    <property type="nucleotide sequence ID" value="NZ_JAFFZO010000003.1"/>
</dbReference>
<dbReference type="Gene3D" id="3.40.50.150">
    <property type="entry name" value="Vaccinia Virus protein VP39"/>
    <property type="match status" value="1"/>
</dbReference>
<evidence type="ECO:0000313" key="3">
    <source>
        <dbReference type="Proteomes" id="UP000760472"/>
    </source>
</evidence>
<dbReference type="CDD" id="cd02440">
    <property type="entry name" value="AdoMet_MTases"/>
    <property type="match status" value="1"/>
</dbReference>
<proteinExistence type="predicted"/>